<dbReference type="EMBL" id="AWUE01013453">
    <property type="protein sequence ID" value="OMP07001.1"/>
    <property type="molecule type" value="Genomic_DNA"/>
</dbReference>
<sequence length="37" mass="4418">MKSWAFEFYEPEDPCKNLAETETETQRLSRKILLLTV</sequence>
<dbReference type="Proteomes" id="UP000187203">
    <property type="component" value="Unassembled WGS sequence"/>
</dbReference>
<name>A0A1R3KIU0_9ROSI</name>
<protein>
    <submittedName>
        <fullName evidence="1">Uncharacterized protein</fullName>
    </submittedName>
</protein>
<accession>A0A1R3KIU0</accession>
<proteinExistence type="predicted"/>
<gene>
    <name evidence="1" type="ORF">COLO4_07716</name>
</gene>
<reference evidence="2" key="1">
    <citation type="submission" date="2013-09" db="EMBL/GenBank/DDBJ databases">
        <title>Corchorus olitorius genome sequencing.</title>
        <authorList>
            <person name="Alam M."/>
            <person name="Haque M.S."/>
            <person name="Islam M.S."/>
            <person name="Emdad E.M."/>
            <person name="Islam M.M."/>
            <person name="Ahmed B."/>
            <person name="Halim A."/>
            <person name="Hossen Q.M.M."/>
            <person name="Hossain M.Z."/>
            <person name="Ahmed R."/>
            <person name="Khan M.M."/>
            <person name="Islam R."/>
            <person name="Rashid M.M."/>
            <person name="Khan S.A."/>
            <person name="Rahman M.S."/>
            <person name="Alam M."/>
            <person name="Yahiya A.S."/>
            <person name="Khan M.S."/>
            <person name="Azam M.S."/>
            <person name="Haque T."/>
            <person name="Lashkar M.Z.H."/>
            <person name="Akhand A.I."/>
            <person name="Morshed G."/>
            <person name="Roy S."/>
            <person name="Uddin K.S."/>
            <person name="Rabeya T."/>
            <person name="Hossain A.S."/>
            <person name="Chowdhury A."/>
            <person name="Snigdha A.R."/>
            <person name="Mortoza M.S."/>
            <person name="Matin S.A."/>
            <person name="Hoque S.M.E."/>
            <person name="Islam M.K."/>
            <person name="Roy D.K."/>
            <person name="Haider R."/>
            <person name="Moosa M.M."/>
            <person name="Elias S.M."/>
            <person name="Hasan A.M."/>
            <person name="Jahan S."/>
            <person name="Shafiuddin M."/>
            <person name="Mahmood N."/>
            <person name="Shommy N.S."/>
        </authorList>
    </citation>
    <scope>NUCLEOTIDE SEQUENCE [LARGE SCALE GENOMIC DNA]</scope>
    <source>
        <strain evidence="2">cv. O-4</strain>
    </source>
</reference>
<evidence type="ECO:0000313" key="1">
    <source>
        <dbReference type="EMBL" id="OMP07001.1"/>
    </source>
</evidence>
<comment type="caution">
    <text evidence="1">The sequence shown here is derived from an EMBL/GenBank/DDBJ whole genome shotgun (WGS) entry which is preliminary data.</text>
</comment>
<organism evidence="1 2">
    <name type="scientific">Corchorus olitorius</name>
    <dbReference type="NCBI Taxonomy" id="93759"/>
    <lineage>
        <taxon>Eukaryota</taxon>
        <taxon>Viridiplantae</taxon>
        <taxon>Streptophyta</taxon>
        <taxon>Embryophyta</taxon>
        <taxon>Tracheophyta</taxon>
        <taxon>Spermatophyta</taxon>
        <taxon>Magnoliopsida</taxon>
        <taxon>eudicotyledons</taxon>
        <taxon>Gunneridae</taxon>
        <taxon>Pentapetalae</taxon>
        <taxon>rosids</taxon>
        <taxon>malvids</taxon>
        <taxon>Malvales</taxon>
        <taxon>Malvaceae</taxon>
        <taxon>Grewioideae</taxon>
        <taxon>Apeibeae</taxon>
        <taxon>Corchorus</taxon>
    </lineage>
</organism>
<evidence type="ECO:0000313" key="2">
    <source>
        <dbReference type="Proteomes" id="UP000187203"/>
    </source>
</evidence>
<dbReference type="AlphaFoldDB" id="A0A1R3KIU0"/>
<keyword evidence="2" id="KW-1185">Reference proteome</keyword>